<evidence type="ECO:0000313" key="3">
    <source>
        <dbReference type="Proteomes" id="UP000472355"/>
    </source>
</evidence>
<sequence>MNLKKKLDANFNYDPFNLNDIRNKIDLDQYYTYLNHIYFDDMLPPSNFIELSWNHLLGNSAGMCIKTYNSIAIELNPIYLNIYPKELSTVFVHEMIHLISIKHDQKFLDEIARIRKLGLNITVYCKHNIKIINENII</sequence>
<dbReference type="Pfam" id="PF10263">
    <property type="entry name" value="SprT-like"/>
    <property type="match status" value="1"/>
</dbReference>
<dbReference type="EMBL" id="SGKU01000039">
    <property type="protein sequence ID" value="NFA43454.1"/>
    <property type="molecule type" value="Genomic_DNA"/>
</dbReference>
<dbReference type="GO" id="GO:0006950">
    <property type="term" value="P:response to stress"/>
    <property type="evidence" value="ECO:0007669"/>
    <property type="project" value="UniProtKB-ARBA"/>
</dbReference>
<dbReference type="AlphaFoldDB" id="A0A6M0SSU4"/>
<feature type="domain" description="SprT-like" evidence="1">
    <location>
        <begin position="28"/>
        <end position="114"/>
    </location>
</feature>
<evidence type="ECO:0000313" key="2">
    <source>
        <dbReference type="EMBL" id="NFA43454.1"/>
    </source>
</evidence>
<protein>
    <submittedName>
        <fullName evidence="2">DUF45 domain-containing protein</fullName>
    </submittedName>
</protein>
<accession>A0A6M0SSU4</accession>
<name>A0A6M0SSU4_CLOBO</name>
<gene>
    <name evidence="2" type="ORF">EXM65_12930</name>
</gene>
<dbReference type="InterPro" id="IPR006640">
    <property type="entry name" value="SprT-like_domain"/>
</dbReference>
<reference evidence="2 3" key="1">
    <citation type="submission" date="2019-02" db="EMBL/GenBank/DDBJ databases">
        <title>Genome sequencing of Clostridium botulinum clinical isolates.</title>
        <authorList>
            <person name="Brunt J."/>
            <person name="Van Vliet A.H.M."/>
            <person name="Stringer S.C."/>
            <person name="Grant K.A."/>
            <person name="Carter A.C."/>
            <person name="Peck M.W."/>
        </authorList>
    </citation>
    <scope>NUCLEOTIDE SEQUENCE [LARGE SCALE GENOMIC DNA]</scope>
    <source>
        <strain evidence="2 3">H113700579</strain>
    </source>
</reference>
<evidence type="ECO:0000259" key="1">
    <source>
        <dbReference type="Pfam" id="PF10263"/>
    </source>
</evidence>
<dbReference type="Proteomes" id="UP000472355">
    <property type="component" value="Unassembled WGS sequence"/>
</dbReference>
<organism evidence="2 3">
    <name type="scientific">Clostridium botulinum</name>
    <dbReference type="NCBI Taxonomy" id="1491"/>
    <lineage>
        <taxon>Bacteria</taxon>
        <taxon>Bacillati</taxon>
        <taxon>Bacillota</taxon>
        <taxon>Clostridia</taxon>
        <taxon>Eubacteriales</taxon>
        <taxon>Clostridiaceae</taxon>
        <taxon>Clostridium</taxon>
    </lineage>
</organism>
<comment type="caution">
    <text evidence="2">The sequence shown here is derived from an EMBL/GenBank/DDBJ whole genome shotgun (WGS) entry which is preliminary data.</text>
</comment>
<dbReference type="Gene3D" id="3.30.2010.10">
    <property type="entry name" value="Metalloproteases ('zincins'), catalytic domain"/>
    <property type="match status" value="1"/>
</dbReference>
<proteinExistence type="predicted"/>